<reference evidence="2" key="1">
    <citation type="submission" date="2018-06" db="EMBL/GenBank/DDBJ databases">
        <authorList>
            <person name="Zhirakovskaya E."/>
        </authorList>
    </citation>
    <scope>NUCLEOTIDE SEQUENCE</scope>
</reference>
<sequence>KISRSVLVEGVGFNQVNALDVARGGQGGIISGTATGARGGDADSRADSEQLGVIGSRRVNFNATSRAIGGVGSGNQRNGTANSFAIATGTGGASKAIADSGGAANRNYAGAVATATVAGDLSSGTVATSGSQARAADGNILSKRFRASQMSATAYATLLPSAADAATLIAGNTNIEAAMLGKEALATGFLGAAFSENGVATSGQLYSSAIDFNIDMNGKVNSNLSVGLFDSITRGDHGFDSLLFKIMIEGSEVESLLFSSLAAAENYFNDNVLNFGLWGDVISADNVLDLNFSLDLTEQHAGQGFSTNLIAGAGATYGLVVAPRLAVATVVPVPAAVWLFGSGLLGLLTVVRRRK</sequence>
<keyword evidence="1" id="KW-0812">Transmembrane</keyword>
<proteinExistence type="predicted"/>
<dbReference type="AlphaFoldDB" id="A0A3B0XHG5"/>
<feature type="transmembrane region" description="Helical" evidence="1">
    <location>
        <begin position="325"/>
        <end position="351"/>
    </location>
</feature>
<evidence type="ECO:0008006" key="3">
    <source>
        <dbReference type="Google" id="ProtNLM"/>
    </source>
</evidence>
<keyword evidence="1" id="KW-1133">Transmembrane helix</keyword>
<accession>A0A3B0XHG5</accession>
<organism evidence="2">
    <name type="scientific">hydrothermal vent metagenome</name>
    <dbReference type="NCBI Taxonomy" id="652676"/>
    <lineage>
        <taxon>unclassified sequences</taxon>
        <taxon>metagenomes</taxon>
        <taxon>ecological metagenomes</taxon>
    </lineage>
</organism>
<protein>
    <recommendedName>
        <fullName evidence="3">VPLPA-CTERM sorting domain-containing protein</fullName>
    </recommendedName>
</protein>
<evidence type="ECO:0000256" key="1">
    <source>
        <dbReference type="SAM" id="Phobius"/>
    </source>
</evidence>
<evidence type="ECO:0000313" key="2">
    <source>
        <dbReference type="EMBL" id="VAW56056.1"/>
    </source>
</evidence>
<feature type="non-terminal residue" evidence="2">
    <location>
        <position position="1"/>
    </location>
</feature>
<dbReference type="EMBL" id="UOFF01000169">
    <property type="protein sequence ID" value="VAW56056.1"/>
    <property type="molecule type" value="Genomic_DNA"/>
</dbReference>
<keyword evidence="1" id="KW-0472">Membrane</keyword>
<gene>
    <name evidence="2" type="ORF">MNBD_GAMMA07-1055</name>
</gene>
<name>A0A3B0XHG5_9ZZZZ</name>